<protein>
    <recommendedName>
        <fullName evidence="2">DUF7223 domain-containing protein</fullName>
    </recommendedName>
</protein>
<dbReference type="AlphaFoldDB" id="A0A9P9DG88"/>
<feature type="domain" description="DUF7223" evidence="2">
    <location>
        <begin position="371"/>
        <end position="514"/>
    </location>
</feature>
<evidence type="ECO:0000313" key="3">
    <source>
        <dbReference type="EMBL" id="KAH7118432.1"/>
    </source>
</evidence>
<feature type="chain" id="PRO_5040246571" description="DUF7223 domain-containing protein" evidence="1">
    <location>
        <begin position="23"/>
        <end position="814"/>
    </location>
</feature>
<reference evidence="3" key="1">
    <citation type="journal article" date="2021" name="Nat. Commun.">
        <title>Genetic determinants of endophytism in the Arabidopsis root mycobiome.</title>
        <authorList>
            <person name="Mesny F."/>
            <person name="Miyauchi S."/>
            <person name="Thiergart T."/>
            <person name="Pickel B."/>
            <person name="Atanasova L."/>
            <person name="Karlsson M."/>
            <person name="Huettel B."/>
            <person name="Barry K.W."/>
            <person name="Haridas S."/>
            <person name="Chen C."/>
            <person name="Bauer D."/>
            <person name="Andreopoulos W."/>
            <person name="Pangilinan J."/>
            <person name="LaButti K."/>
            <person name="Riley R."/>
            <person name="Lipzen A."/>
            <person name="Clum A."/>
            <person name="Drula E."/>
            <person name="Henrissat B."/>
            <person name="Kohler A."/>
            <person name="Grigoriev I.V."/>
            <person name="Martin F.M."/>
            <person name="Hacquard S."/>
        </authorList>
    </citation>
    <scope>NUCLEOTIDE SEQUENCE</scope>
    <source>
        <strain evidence="3">MPI-CAGE-AT-0147</strain>
    </source>
</reference>
<dbReference type="Proteomes" id="UP000738349">
    <property type="component" value="Unassembled WGS sequence"/>
</dbReference>
<dbReference type="InterPro" id="IPR055647">
    <property type="entry name" value="DUF7223"/>
</dbReference>
<dbReference type="EMBL" id="JAGMUV010000027">
    <property type="protein sequence ID" value="KAH7118432.1"/>
    <property type="molecule type" value="Genomic_DNA"/>
</dbReference>
<keyword evidence="4" id="KW-1185">Reference proteome</keyword>
<evidence type="ECO:0000256" key="1">
    <source>
        <dbReference type="SAM" id="SignalP"/>
    </source>
</evidence>
<organism evidence="3 4">
    <name type="scientific">Dactylonectria macrodidyma</name>
    <dbReference type="NCBI Taxonomy" id="307937"/>
    <lineage>
        <taxon>Eukaryota</taxon>
        <taxon>Fungi</taxon>
        <taxon>Dikarya</taxon>
        <taxon>Ascomycota</taxon>
        <taxon>Pezizomycotina</taxon>
        <taxon>Sordariomycetes</taxon>
        <taxon>Hypocreomycetidae</taxon>
        <taxon>Hypocreales</taxon>
        <taxon>Nectriaceae</taxon>
        <taxon>Dactylonectria</taxon>
    </lineage>
</organism>
<dbReference type="OrthoDB" id="160645at2759"/>
<proteinExistence type="predicted"/>
<name>A0A9P9DG88_9HYPO</name>
<evidence type="ECO:0000259" key="2">
    <source>
        <dbReference type="Pfam" id="PF23865"/>
    </source>
</evidence>
<sequence length="814" mass="89544">MKASLIVLLGSALLVLTDTSTSFTITRSSPTPAGTDLALNRDWDLDASDLSQLELKKSCRMLYTKEEVPLGSRPAANEPFAWVNMNDTDFPTLQTVNSNYFEKVWSDLSAGWIKMKFDSWDPYDYAWHNWHNISRPKWGDYVIITPEASCKIYDATQQRYFVQATSEERDDQTMTITCKIKDVSLSDTVGQDNPVEVEFENFNQGNVSAQANKAEPDRVLQDLSGEVLKDPSGDSDFDEYLDSKIGKIDADALNNGTLAQFNITLEDFYGGSDLPDLVTENLTKRKIGDRVKKAVKKVATAVKTAVQKTGEALKKPTLPPSTRDLDREIDFDTSELGNIVRTPFSNREGYKLFSADFEGQSLPGDTEATGSLEVFCVECGVEGDFNICGKVVFVLSRLQFQEGFVEVSGSLGAGLGLGIVANLELTREFKKQVTSIPLQPFAIPNVFVLGPKFDLSAGVEFNLEAEGQLLAGVEADWPAIRARIDVVNSDGSFANGFTPQLTPFFEVEGEITLTTTFFLEGALGVGIDVGNGLFDKSVELIERPEAFVSAGVGASFSLENGTGGFGEDDCRGLEIAVGFSNEAAVNVFDIDRFSKTIDQRSIDVDSRCFPFFQKREEVSPLPLIEARQQETNGIGAITFEGGILSKITTRDEEPSFRLRYSPNGNIYAVADNKVPEEDKAKEWSGWFATDPSGVFVFGDSHGRFLHGYHDTLLESGVSRLRLHKPDEMPKTTQLMVFALVIDDFTNSSSEEPSDLPYVVASDLGGNVYFPIICVYASETVYPKMFLANDTEVAAATLMSNDPEILRTVTANTCR</sequence>
<feature type="signal peptide" evidence="1">
    <location>
        <begin position="1"/>
        <end position="22"/>
    </location>
</feature>
<comment type="caution">
    <text evidence="3">The sequence shown here is derived from an EMBL/GenBank/DDBJ whole genome shotgun (WGS) entry which is preliminary data.</text>
</comment>
<gene>
    <name evidence="3" type="ORF">EDB81DRAFT_892037</name>
</gene>
<evidence type="ECO:0000313" key="4">
    <source>
        <dbReference type="Proteomes" id="UP000738349"/>
    </source>
</evidence>
<accession>A0A9P9DG88</accession>
<keyword evidence="1" id="KW-0732">Signal</keyword>
<dbReference type="Pfam" id="PF23865">
    <property type="entry name" value="DUF7223"/>
    <property type="match status" value="1"/>
</dbReference>